<dbReference type="Gene3D" id="3.60.20.10">
    <property type="entry name" value="Glutamine Phosphoribosylpyrophosphate, subunit 1, domain 1"/>
    <property type="match status" value="1"/>
</dbReference>
<comment type="subunit">
    <text evidence="6">Component of the proteasome complex.</text>
</comment>
<dbReference type="SUPFAM" id="SSF56235">
    <property type="entry name" value="N-terminal nucleophile aminohydrolases (Ntn hydrolases)"/>
    <property type="match status" value="1"/>
</dbReference>
<evidence type="ECO:0000256" key="6">
    <source>
        <dbReference type="RuleBase" id="RU004203"/>
    </source>
</evidence>
<evidence type="ECO:0000256" key="3">
    <source>
        <dbReference type="ARBA" id="ARBA00022942"/>
    </source>
</evidence>
<comment type="subcellular location">
    <subcellularLocation>
        <location evidence="6">Cytoplasm</location>
    </subcellularLocation>
    <subcellularLocation>
        <location evidence="6">Nucleus</location>
    </subcellularLocation>
</comment>
<reference evidence="7" key="1">
    <citation type="submission" date="2020-04" db="EMBL/GenBank/DDBJ databases">
        <authorList>
            <person name="Neveu A P."/>
        </authorList>
    </citation>
    <scope>NUCLEOTIDE SEQUENCE</scope>
    <source>
        <tissue evidence="7">Whole embryo</tissue>
    </source>
</reference>
<sequence length="201" mass="22617">MEFSIGFEGDGFVLLAADTAASHSIVMFKQDQDKMVSLGKNTVMSVVGEPGDACQFSEYVQKNLQLYKMRNGYEVSTRGMANFTRKILAEALRKGPYFVHLLIGGCDPEEGCSLFFLDYLASSIQVPFAAHGYGSYFTLSLLDRWHRKNLTKDEAVELLKRCMAELKKRFIVTLPAVTIRIIDKDGVHTLPLLKEEDYVTK</sequence>
<comment type="similarity">
    <text evidence="6">Belongs to the peptidase T1B family.</text>
</comment>
<dbReference type="InterPro" id="IPR023333">
    <property type="entry name" value="Proteasome_suB-type"/>
</dbReference>
<name>A0A6F9DP48_9ASCI</name>
<keyword evidence="3 6" id="KW-0647">Proteasome</keyword>
<dbReference type="AlphaFoldDB" id="A0A6F9DP48"/>
<dbReference type="EMBL" id="LR789360">
    <property type="protein sequence ID" value="CAB3265222.1"/>
    <property type="molecule type" value="mRNA"/>
</dbReference>
<evidence type="ECO:0000256" key="5">
    <source>
        <dbReference type="ARBA" id="ARBA00049625"/>
    </source>
</evidence>
<comment type="function">
    <text evidence="5">Non-catalytic component of the 20S core proteasome complex involved in the proteolytic degradation of most intracellular proteins. This complex plays numerous essential roles within the cell by associating with different regulatory particles. Associated with two 19S regulatory particles, forms the 26S proteasome and thus participates in the ATP-dependent degradation of ubiquitinated proteins. The 26S proteasome plays a key role in the maintenance of protein homeostasis by removing misfolded or damaged proteins that could impair cellular functions, and by removing proteins whose functions are no longer required. Associated with the PA200 or PA28, the 20S proteasome mediates ubiquitin-independent protein degradation. This type of proteolysis is required in several pathways including spermatogenesis (20S-PA200 complex) or generation of a subset of MHC class I-presented antigenic peptides (20S-PA28 complex).</text>
</comment>
<dbReference type="GO" id="GO:0005737">
    <property type="term" value="C:cytoplasm"/>
    <property type="evidence" value="ECO:0007669"/>
    <property type="project" value="UniProtKB-SubCell"/>
</dbReference>
<dbReference type="PANTHER" id="PTHR32194">
    <property type="entry name" value="METALLOPROTEASE TLDD"/>
    <property type="match status" value="1"/>
</dbReference>
<dbReference type="CDD" id="cd03758">
    <property type="entry name" value="proteasome_beta_type_2"/>
    <property type="match status" value="1"/>
</dbReference>
<dbReference type="InterPro" id="IPR029055">
    <property type="entry name" value="Ntn_hydrolases_N"/>
</dbReference>
<dbReference type="GO" id="GO:0005839">
    <property type="term" value="C:proteasome core complex"/>
    <property type="evidence" value="ECO:0007669"/>
    <property type="project" value="InterPro"/>
</dbReference>
<evidence type="ECO:0000256" key="2">
    <source>
        <dbReference type="ARBA" id="ARBA00022490"/>
    </source>
</evidence>
<dbReference type="FunFam" id="3.60.20.10:FF:000008">
    <property type="entry name" value="Proteasome subunit beta type-4"/>
    <property type="match status" value="1"/>
</dbReference>
<dbReference type="PROSITE" id="PS51476">
    <property type="entry name" value="PROTEASOME_BETA_2"/>
    <property type="match status" value="1"/>
</dbReference>
<keyword evidence="4 6" id="KW-0539">Nucleus</keyword>
<organism evidence="7">
    <name type="scientific">Phallusia mammillata</name>
    <dbReference type="NCBI Taxonomy" id="59560"/>
    <lineage>
        <taxon>Eukaryota</taxon>
        <taxon>Metazoa</taxon>
        <taxon>Chordata</taxon>
        <taxon>Tunicata</taxon>
        <taxon>Ascidiacea</taxon>
        <taxon>Phlebobranchia</taxon>
        <taxon>Ascidiidae</taxon>
        <taxon>Phallusia</taxon>
    </lineage>
</organism>
<dbReference type="PANTHER" id="PTHR32194:SF2">
    <property type="entry name" value="PROTEASOME SUBUNIT BETA TYPE-1"/>
    <property type="match status" value="1"/>
</dbReference>
<evidence type="ECO:0000313" key="7">
    <source>
        <dbReference type="EMBL" id="CAB3265222.1"/>
    </source>
</evidence>
<comment type="subunit">
    <text evidence="1">The 26S proteasome consists of a 20S proteasome core and two 19S regulatory subunits. The 20S proteasome core is a barrel-shaped complex made of 28 subunits that are arranged in four stacked rings. The two outer rings are each formed by seven alpha subunits, and the two inner rings are formed by seven beta subunits. The proteolytic activity is exerted by three beta-subunits PSMB5, PSMB6 and PSMB7.</text>
</comment>
<accession>A0A6F9DP48</accession>
<dbReference type="InterPro" id="IPR035206">
    <property type="entry name" value="Proteasome_beta2"/>
</dbReference>
<comment type="function">
    <text evidence="6">Component of the proteasome, a multicatalytic proteinase complex which is characterized by its ability to cleave peptides with Arg, Phe, Tyr, Leu, and Glu adjacent to the leaving group at neutral or slightly basic pH. The proteasome has an ATP-dependent proteolytic activity.</text>
</comment>
<dbReference type="GO" id="GO:0010498">
    <property type="term" value="P:proteasomal protein catabolic process"/>
    <property type="evidence" value="ECO:0007669"/>
    <property type="project" value="InterPro"/>
</dbReference>
<evidence type="ECO:0000256" key="1">
    <source>
        <dbReference type="ARBA" id="ARBA00011656"/>
    </source>
</evidence>
<dbReference type="InterPro" id="IPR016050">
    <property type="entry name" value="Proteasome_bsu_CS"/>
</dbReference>
<dbReference type="Pfam" id="PF00227">
    <property type="entry name" value="Proteasome"/>
    <property type="match status" value="1"/>
</dbReference>
<dbReference type="InterPro" id="IPR001353">
    <property type="entry name" value="Proteasome_sua/b"/>
</dbReference>
<dbReference type="PROSITE" id="PS00854">
    <property type="entry name" value="PROTEASOME_BETA_1"/>
    <property type="match status" value="1"/>
</dbReference>
<gene>
    <name evidence="7" type="primary">Psmb2</name>
</gene>
<dbReference type="GO" id="GO:0005634">
    <property type="term" value="C:nucleus"/>
    <property type="evidence" value="ECO:0007669"/>
    <property type="project" value="UniProtKB-SubCell"/>
</dbReference>
<proteinExistence type="evidence at transcript level"/>
<evidence type="ECO:0000256" key="4">
    <source>
        <dbReference type="ARBA" id="ARBA00023242"/>
    </source>
</evidence>
<protein>
    <recommendedName>
        <fullName evidence="6">Proteasome subunit beta</fullName>
    </recommendedName>
</protein>
<keyword evidence="2 6" id="KW-0963">Cytoplasm</keyword>